<feature type="domain" description="Carbohydrate esterase 2 N-terminal" evidence="2">
    <location>
        <begin position="58"/>
        <end position="159"/>
    </location>
</feature>
<evidence type="ECO:0000313" key="3">
    <source>
        <dbReference type="EMBL" id="MDQ0753246.1"/>
    </source>
</evidence>
<name>A0ABU0R0Q8_9ACTN</name>
<comment type="caution">
    <text evidence="3">The sequence shown here is derived from an EMBL/GenBank/DDBJ whole genome shotgun (WGS) entry which is preliminary data.</text>
</comment>
<dbReference type="PANTHER" id="PTHR37834:SF2">
    <property type="entry name" value="ESTERASE, SGNH HYDROLASE-TYPE"/>
    <property type="match status" value="1"/>
</dbReference>
<dbReference type="Pfam" id="PF00657">
    <property type="entry name" value="Lipase_GDSL"/>
    <property type="match status" value="1"/>
</dbReference>
<organism evidence="3 4">
    <name type="scientific">Streptomyces africanus</name>
    <dbReference type="NCBI Taxonomy" id="231024"/>
    <lineage>
        <taxon>Bacteria</taxon>
        <taxon>Bacillati</taxon>
        <taxon>Actinomycetota</taxon>
        <taxon>Actinomycetes</taxon>
        <taxon>Kitasatosporales</taxon>
        <taxon>Streptomycetaceae</taxon>
        <taxon>Streptomyces</taxon>
    </lineage>
</organism>
<dbReference type="InterPro" id="IPR052762">
    <property type="entry name" value="PCW_deacetylase/CE"/>
</dbReference>
<dbReference type="PANTHER" id="PTHR37834">
    <property type="entry name" value="GDSL-LIKE LIPASE/ACYLHYDROLASE DOMAIN PROTEIN (AFU_ORTHOLOGUE AFUA_2G00620)"/>
    <property type="match status" value="1"/>
</dbReference>
<evidence type="ECO:0000259" key="2">
    <source>
        <dbReference type="Pfam" id="PF17996"/>
    </source>
</evidence>
<dbReference type="Pfam" id="PF17996">
    <property type="entry name" value="CE2_N"/>
    <property type="match status" value="1"/>
</dbReference>
<keyword evidence="1" id="KW-0732">Signal</keyword>
<dbReference type="EMBL" id="JAUSYP010000001">
    <property type="protein sequence ID" value="MDQ0753246.1"/>
    <property type="molecule type" value="Genomic_DNA"/>
</dbReference>
<dbReference type="InterPro" id="IPR037461">
    <property type="entry name" value="CtCE2-like_dom"/>
</dbReference>
<feature type="signal peptide" evidence="1">
    <location>
        <begin position="1"/>
        <end position="41"/>
    </location>
</feature>
<evidence type="ECO:0000313" key="4">
    <source>
        <dbReference type="Proteomes" id="UP001232755"/>
    </source>
</evidence>
<dbReference type="Gene3D" id="2.60.120.260">
    <property type="entry name" value="Galactose-binding domain-like"/>
    <property type="match status" value="1"/>
</dbReference>
<dbReference type="Proteomes" id="UP001232755">
    <property type="component" value="Unassembled WGS sequence"/>
</dbReference>
<accession>A0ABU0R0Q8</accession>
<dbReference type="InterPro" id="IPR040794">
    <property type="entry name" value="CE2_N"/>
</dbReference>
<dbReference type="Gene3D" id="3.40.50.1110">
    <property type="entry name" value="SGNH hydrolase"/>
    <property type="match status" value="1"/>
</dbReference>
<sequence length="381" mass="41080">MYLTFKVSRQAGRRRTGVLAAVTAMTAALLTGTGTARTAQAAMVDTNAGNVLEQVHTAGRVKDAGNTVQYSWPGVYFEGRVRGTGVGIVLGDSAADYDVQVDGTTVATLVTPGNTTHWINGLQNREHTVRLVKRNDSPGSTSTFGGFRAAPGGAVLSRPAARNRQIEFIGDSLTVGYGNLSTSRDCTSDQVKRTTDTDLSYGALTARRLNADYQINGYSGLGMVRNYNGGSPDVTYRTFYDRALLNVSGDVWQNPGTWRPQLVVVNLGTNDFSTAVNPGEPWTPESLAAAYRGAYGDFLKKLRTRYGTGTTIVAVGTGQFAGQVQQVVKARNDAGDGGVRYWFLDSSDLDFLGCHWHYSARDDRVVSDRLTSFIAGLPMNW</sequence>
<dbReference type="CDD" id="cd01831">
    <property type="entry name" value="Endoglucanase_E_like"/>
    <property type="match status" value="1"/>
</dbReference>
<gene>
    <name evidence="3" type="ORF">QF034_007477</name>
</gene>
<dbReference type="InterPro" id="IPR036514">
    <property type="entry name" value="SGNH_hydro_sf"/>
</dbReference>
<keyword evidence="4" id="KW-1185">Reference proteome</keyword>
<dbReference type="InterPro" id="IPR001087">
    <property type="entry name" value="GDSL"/>
</dbReference>
<dbReference type="RefSeq" id="WP_307179109.1">
    <property type="nucleotide sequence ID" value="NZ_JAUSYP010000001.1"/>
</dbReference>
<evidence type="ECO:0000256" key="1">
    <source>
        <dbReference type="SAM" id="SignalP"/>
    </source>
</evidence>
<feature type="chain" id="PRO_5045724132" evidence="1">
    <location>
        <begin position="42"/>
        <end position="381"/>
    </location>
</feature>
<reference evidence="3 4" key="1">
    <citation type="submission" date="2023-07" db="EMBL/GenBank/DDBJ databases">
        <title>Comparative genomics of wheat-associated soil bacteria to identify genetic determinants of phenazine resistance.</title>
        <authorList>
            <person name="Mouncey N."/>
        </authorList>
    </citation>
    <scope>NUCLEOTIDE SEQUENCE [LARGE SCALE GENOMIC DNA]</scope>
    <source>
        <strain evidence="3 4">B3I12</strain>
    </source>
</reference>
<dbReference type="SUPFAM" id="SSF52266">
    <property type="entry name" value="SGNH hydrolase"/>
    <property type="match status" value="1"/>
</dbReference>
<protein>
    <submittedName>
        <fullName evidence="3">Lysophospholipase L1-like esterase</fullName>
    </submittedName>
</protein>
<proteinExistence type="predicted"/>